<dbReference type="PANTHER" id="PTHR44019">
    <property type="entry name" value="WD REPEAT-CONTAINING PROTEIN 55"/>
    <property type="match status" value="1"/>
</dbReference>
<reference evidence="5 6" key="1">
    <citation type="journal article" name="Sci. Rep.">
        <title>Genome-scale phylogenetic analyses confirm Olpidium as the closest living zoosporic fungus to the non-flagellated, terrestrial fungi.</title>
        <authorList>
            <person name="Chang Y."/>
            <person name="Rochon D."/>
            <person name="Sekimoto S."/>
            <person name="Wang Y."/>
            <person name="Chovatia M."/>
            <person name="Sandor L."/>
            <person name="Salamov A."/>
            <person name="Grigoriev I.V."/>
            <person name="Stajich J.E."/>
            <person name="Spatafora J.W."/>
        </authorList>
    </citation>
    <scope>NUCLEOTIDE SEQUENCE [LARGE SCALE GENOMIC DNA]</scope>
    <source>
        <strain evidence="5">S191</strain>
    </source>
</reference>
<dbReference type="Proteomes" id="UP000673691">
    <property type="component" value="Unassembled WGS sequence"/>
</dbReference>
<sequence length="342" mass="36656">MQTYYDHSGWIYDLKEGHLIFTLHAHSAATTTAVFSPYGDGFATGGMDSTVLSWKTNWDSALECPAPRHGEAYDSHTAADDGRSARRSGQVVPVPLRSCDGPPRSKSKRSQSPFRRRPAAFESGSADRHAGSRTVTGSVGVKDVVTDRTTSGKIYNVGETFFPVRDVWFAVMSASWGNEVASAHLYSSTTCVRPRGQNERREHAIGEHTDPHSSAHIARPQSAERAGSFKEAAGNRPSSGAAQSSHEAGDADADLGLSPGAVEAMTAAAAPRTAPLEIHPFSDQLSATLTQIVSQLDVLTKTMHIFESRLTLNEDRVAQALEEVARSRSGIAGGSRRPAQEA</sequence>
<feature type="compositionally biased region" description="Polar residues" evidence="4">
    <location>
        <begin position="236"/>
        <end position="246"/>
    </location>
</feature>
<dbReference type="PROSITE" id="PS50294">
    <property type="entry name" value="WD_REPEATS_REGION"/>
    <property type="match status" value="1"/>
</dbReference>
<feature type="repeat" description="WD" evidence="3">
    <location>
        <begin position="23"/>
        <end position="55"/>
    </location>
</feature>
<keyword evidence="6" id="KW-1185">Reference proteome</keyword>
<feature type="region of interest" description="Disordered" evidence="4">
    <location>
        <begin position="205"/>
        <end position="257"/>
    </location>
</feature>
<dbReference type="OrthoDB" id="2152650at2759"/>
<dbReference type="InterPro" id="IPR001680">
    <property type="entry name" value="WD40_rpt"/>
</dbReference>
<dbReference type="Gene3D" id="2.130.10.10">
    <property type="entry name" value="YVTN repeat-like/Quinoprotein amine dehydrogenase"/>
    <property type="match status" value="1"/>
</dbReference>
<proteinExistence type="predicted"/>
<evidence type="ECO:0000313" key="6">
    <source>
        <dbReference type="Proteomes" id="UP000673691"/>
    </source>
</evidence>
<dbReference type="SUPFAM" id="SSF50978">
    <property type="entry name" value="WD40 repeat-like"/>
    <property type="match status" value="1"/>
</dbReference>
<name>A0A8H8DIP8_9FUNG</name>
<dbReference type="PROSITE" id="PS50082">
    <property type="entry name" value="WD_REPEATS_2"/>
    <property type="match status" value="1"/>
</dbReference>
<feature type="region of interest" description="Disordered" evidence="4">
    <location>
        <begin position="69"/>
        <end position="135"/>
    </location>
</feature>
<gene>
    <name evidence="5" type="ORF">BJ554DRAFT_8335</name>
</gene>
<dbReference type="PANTHER" id="PTHR44019:SF8">
    <property type="entry name" value="POC1 CENTRIOLAR PROTEIN HOMOLOG"/>
    <property type="match status" value="1"/>
</dbReference>
<keyword evidence="2" id="KW-0677">Repeat</keyword>
<feature type="non-terminal residue" evidence="5">
    <location>
        <position position="342"/>
    </location>
</feature>
<feature type="compositionally biased region" description="Basic and acidic residues" evidence="4">
    <location>
        <begin position="69"/>
        <end position="84"/>
    </location>
</feature>
<accession>A0A8H8DIP8</accession>
<dbReference type="AlphaFoldDB" id="A0A8H8DIP8"/>
<protein>
    <submittedName>
        <fullName evidence="5">Uncharacterized protein</fullName>
    </submittedName>
</protein>
<keyword evidence="1 3" id="KW-0853">WD repeat</keyword>
<dbReference type="EMBL" id="JAEFCI010006406">
    <property type="protein sequence ID" value="KAG5459711.1"/>
    <property type="molecule type" value="Genomic_DNA"/>
</dbReference>
<organism evidence="5 6">
    <name type="scientific">Olpidium bornovanus</name>
    <dbReference type="NCBI Taxonomy" id="278681"/>
    <lineage>
        <taxon>Eukaryota</taxon>
        <taxon>Fungi</taxon>
        <taxon>Fungi incertae sedis</taxon>
        <taxon>Olpidiomycota</taxon>
        <taxon>Olpidiomycotina</taxon>
        <taxon>Olpidiomycetes</taxon>
        <taxon>Olpidiales</taxon>
        <taxon>Olpidiaceae</taxon>
        <taxon>Olpidium</taxon>
    </lineage>
</organism>
<comment type="caution">
    <text evidence="5">The sequence shown here is derived from an EMBL/GenBank/DDBJ whole genome shotgun (WGS) entry which is preliminary data.</text>
</comment>
<evidence type="ECO:0000256" key="2">
    <source>
        <dbReference type="ARBA" id="ARBA00022737"/>
    </source>
</evidence>
<evidence type="ECO:0000256" key="1">
    <source>
        <dbReference type="ARBA" id="ARBA00022574"/>
    </source>
</evidence>
<feature type="compositionally biased region" description="Basic residues" evidence="4">
    <location>
        <begin position="105"/>
        <end position="118"/>
    </location>
</feature>
<dbReference type="InterPro" id="IPR050505">
    <property type="entry name" value="WDR55/POC1"/>
</dbReference>
<evidence type="ECO:0000313" key="5">
    <source>
        <dbReference type="EMBL" id="KAG5459711.1"/>
    </source>
</evidence>
<evidence type="ECO:0000256" key="3">
    <source>
        <dbReference type="PROSITE-ProRule" id="PRU00221"/>
    </source>
</evidence>
<dbReference type="InterPro" id="IPR036322">
    <property type="entry name" value="WD40_repeat_dom_sf"/>
</dbReference>
<dbReference type="SMART" id="SM00320">
    <property type="entry name" value="WD40"/>
    <property type="match status" value="1"/>
</dbReference>
<evidence type="ECO:0000256" key="4">
    <source>
        <dbReference type="SAM" id="MobiDB-lite"/>
    </source>
</evidence>
<dbReference type="InterPro" id="IPR015943">
    <property type="entry name" value="WD40/YVTN_repeat-like_dom_sf"/>
</dbReference>